<dbReference type="EMBL" id="JACIET010000003">
    <property type="protein sequence ID" value="MBB4014647.1"/>
    <property type="molecule type" value="Genomic_DNA"/>
</dbReference>
<sequence>MCHPPVRIISAILLLAASVAQADNFDYCYDAKRGLDEACYARKEYETRRYRAEADRLERREARRRAYDYSPPPCNTWYWDPVSGQNQCAWVPVPIPPRPVYVLPGMR</sequence>
<name>A0A840BWF9_9RHOO</name>
<protein>
    <submittedName>
        <fullName evidence="2">Uncharacterized protein</fullName>
    </submittedName>
</protein>
<comment type="caution">
    <text evidence="2">The sequence shown here is derived from an EMBL/GenBank/DDBJ whole genome shotgun (WGS) entry which is preliminary data.</text>
</comment>
<evidence type="ECO:0000313" key="2">
    <source>
        <dbReference type="EMBL" id="MBB4014647.1"/>
    </source>
</evidence>
<feature type="chain" id="PRO_5032928489" evidence="1">
    <location>
        <begin position="23"/>
        <end position="107"/>
    </location>
</feature>
<feature type="signal peptide" evidence="1">
    <location>
        <begin position="1"/>
        <end position="22"/>
    </location>
</feature>
<keyword evidence="1" id="KW-0732">Signal</keyword>
<organism evidence="2 3">
    <name type="scientific">Niveibacterium umoris</name>
    <dbReference type="NCBI Taxonomy" id="1193620"/>
    <lineage>
        <taxon>Bacteria</taxon>
        <taxon>Pseudomonadati</taxon>
        <taxon>Pseudomonadota</taxon>
        <taxon>Betaproteobacteria</taxon>
        <taxon>Rhodocyclales</taxon>
        <taxon>Rhodocyclaceae</taxon>
        <taxon>Niveibacterium</taxon>
    </lineage>
</organism>
<accession>A0A840BWF9</accession>
<keyword evidence="3" id="KW-1185">Reference proteome</keyword>
<reference evidence="2 3" key="1">
    <citation type="submission" date="2020-08" db="EMBL/GenBank/DDBJ databases">
        <title>Genomic Encyclopedia of Type Strains, Phase IV (KMG-IV): sequencing the most valuable type-strain genomes for metagenomic binning, comparative biology and taxonomic classification.</title>
        <authorList>
            <person name="Goeker M."/>
        </authorList>
    </citation>
    <scope>NUCLEOTIDE SEQUENCE [LARGE SCALE GENOMIC DNA]</scope>
    <source>
        <strain evidence="2 3">DSM 106739</strain>
    </source>
</reference>
<dbReference type="Proteomes" id="UP000561045">
    <property type="component" value="Unassembled WGS sequence"/>
</dbReference>
<evidence type="ECO:0000313" key="3">
    <source>
        <dbReference type="Proteomes" id="UP000561045"/>
    </source>
</evidence>
<dbReference type="RefSeq" id="WP_183637588.1">
    <property type="nucleotide sequence ID" value="NZ_BAABLE010000008.1"/>
</dbReference>
<gene>
    <name evidence="2" type="ORF">GGR36_004003</name>
</gene>
<proteinExistence type="predicted"/>
<evidence type="ECO:0000256" key="1">
    <source>
        <dbReference type="SAM" id="SignalP"/>
    </source>
</evidence>
<dbReference type="AlphaFoldDB" id="A0A840BWF9"/>